<dbReference type="PANTHER" id="PTHR45711">
    <property type="entry name" value="CHLORIDE CHANNEL PROTEIN"/>
    <property type="match status" value="1"/>
</dbReference>
<evidence type="ECO:0000256" key="2">
    <source>
        <dbReference type="ARBA" id="ARBA00022448"/>
    </source>
</evidence>
<dbReference type="PANTHER" id="PTHR45711:SF6">
    <property type="entry name" value="CHLORIDE CHANNEL PROTEIN"/>
    <property type="match status" value="1"/>
</dbReference>
<feature type="transmembrane region" description="Helical" evidence="8">
    <location>
        <begin position="171"/>
        <end position="189"/>
    </location>
</feature>
<dbReference type="Proteomes" id="UP000077857">
    <property type="component" value="Unassembled WGS sequence"/>
</dbReference>
<evidence type="ECO:0000256" key="7">
    <source>
        <dbReference type="ARBA" id="ARBA00023214"/>
    </source>
</evidence>
<proteinExistence type="predicted"/>
<name>A0A177NPK3_9GAMM</name>
<dbReference type="AlphaFoldDB" id="A0A177NPK3"/>
<feature type="transmembrane region" description="Helical" evidence="8">
    <location>
        <begin position="88"/>
        <end position="111"/>
    </location>
</feature>
<dbReference type="GO" id="GO:0005247">
    <property type="term" value="F:voltage-gated chloride channel activity"/>
    <property type="evidence" value="ECO:0007669"/>
    <property type="project" value="TreeGrafter"/>
</dbReference>
<organism evidence="9 10">
    <name type="scientific">Methylomonas koyamae</name>
    <dbReference type="NCBI Taxonomy" id="702114"/>
    <lineage>
        <taxon>Bacteria</taxon>
        <taxon>Pseudomonadati</taxon>
        <taxon>Pseudomonadota</taxon>
        <taxon>Gammaproteobacteria</taxon>
        <taxon>Methylococcales</taxon>
        <taxon>Methylococcaceae</taxon>
        <taxon>Methylomonas</taxon>
    </lineage>
</organism>
<evidence type="ECO:0000256" key="3">
    <source>
        <dbReference type="ARBA" id="ARBA00022692"/>
    </source>
</evidence>
<reference evidence="9 10" key="1">
    <citation type="submission" date="2016-03" db="EMBL/GenBank/DDBJ databases">
        <authorList>
            <person name="Ploux O."/>
        </authorList>
    </citation>
    <scope>NUCLEOTIDE SEQUENCE [LARGE SCALE GENOMIC DNA]</scope>
    <source>
        <strain evidence="9 10">R-45378</strain>
    </source>
</reference>
<dbReference type="EMBL" id="LUUJ01000045">
    <property type="protein sequence ID" value="OAI19772.1"/>
    <property type="molecule type" value="Genomic_DNA"/>
</dbReference>
<evidence type="ECO:0000256" key="8">
    <source>
        <dbReference type="SAM" id="Phobius"/>
    </source>
</evidence>
<keyword evidence="3 8" id="KW-0812">Transmembrane</keyword>
<protein>
    <recommendedName>
        <fullName evidence="11">Chloride channel protein</fullName>
    </recommendedName>
</protein>
<keyword evidence="5" id="KW-0406">Ion transport</keyword>
<evidence type="ECO:0008006" key="11">
    <source>
        <dbReference type="Google" id="ProtNLM"/>
    </source>
</evidence>
<evidence type="ECO:0000256" key="6">
    <source>
        <dbReference type="ARBA" id="ARBA00023136"/>
    </source>
</evidence>
<evidence type="ECO:0000256" key="4">
    <source>
        <dbReference type="ARBA" id="ARBA00022989"/>
    </source>
</evidence>
<feature type="transmembrane region" description="Helical" evidence="8">
    <location>
        <begin position="141"/>
        <end position="159"/>
    </location>
</feature>
<feature type="transmembrane region" description="Helical" evidence="8">
    <location>
        <begin position="44"/>
        <end position="67"/>
    </location>
</feature>
<comment type="caution">
    <text evidence="9">The sequence shown here is derived from an EMBL/GenBank/DDBJ whole genome shotgun (WGS) entry which is preliminary data.</text>
</comment>
<keyword evidence="2" id="KW-0813">Transport</keyword>
<dbReference type="InterPro" id="IPR001807">
    <property type="entry name" value="ClC"/>
</dbReference>
<evidence type="ECO:0000256" key="5">
    <source>
        <dbReference type="ARBA" id="ARBA00023065"/>
    </source>
</evidence>
<sequence>MLPQALVVGVCAGFIAVCFRISLDGGEAYRQQFLAQVATRHELGIAVLFGVALAAIAVAAGTVSFLAPETACSGVPQLKTDLAANRRLRWVRILLVKFFSIWLGNSAGLILGRGGPSVQMGAAIGQGVSQLWAGRTPQDSAILLAAAFNAPLSGLTFVLEELDRRCCSLEFFVAAVACLSANMVCRALLGQDATFHIPFTPHRP</sequence>
<keyword evidence="7" id="KW-0868">Chloride</keyword>
<evidence type="ECO:0000313" key="10">
    <source>
        <dbReference type="Proteomes" id="UP000077857"/>
    </source>
</evidence>
<evidence type="ECO:0000256" key="1">
    <source>
        <dbReference type="ARBA" id="ARBA00004141"/>
    </source>
</evidence>
<dbReference type="InterPro" id="IPR014743">
    <property type="entry name" value="Cl-channel_core"/>
</dbReference>
<dbReference type="SUPFAM" id="SSF81340">
    <property type="entry name" value="Clc chloride channel"/>
    <property type="match status" value="1"/>
</dbReference>
<dbReference type="Pfam" id="PF00654">
    <property type="entry name" value="Voltage_CLC"/>
    <property type="match status" value="1"/>
</dbReference>
<comment type="subcellular location">
    <subcellularLocation>
        <location evidence="1">Membrane</location>
        <topology evidence="1">Multi-pass membrane protein</topology>
    </subcellularLocation>
</comment>
<accession>A0A177NPK3</accession>
<keyword evidence="4 8" id="KW-1133">Transmembrane helix</keyword>
<dbReference type="GO" id="GO:0005886">
    <property type="term" value="C:plasma membrane"/>
    <property type="evidence" value="ECO:0007669"/>
    <property type="project" value="TreeGrafter"/>
</dbReference>
<gene>
    <name evidence="9" type="ORF">A1507_06310</name>
</gene>
<keyword evidence="6 8" id="KW-0472">Membrane</keyword>
<evidence type="ECO:0000313" key="9">
    <source>
        <dbReference type="EMBL" id="OAI19772.1"/>
    </source>
</evidence>
<dbReference type="Gene3D" id="1.10.3080.10">
    <property type="entry name" value="Clc chloride channel"/>
    <property type="match status" value="1"/>
</dbReference>